<protein>
    <submittedName>
        <fullName evidence="3">Methyltransferase-like protein 4</fullName>
    </submittedName>
</protein>
<dbReference type="GO" id="GO:0003676">
    <property type="term" value="F:nucleic acid binding"/>
    <property type="evidence" value="ECO:0007669"/>
    <property type="project" value="InterPro"/>
</dbReference>
<dbReference type="GO" id="GO:0008173">
    <property type="term" value="F:RNA methyltransferase activity"/>
    <property type="evidence" value="ECO:0007669"/>
    <property type="project" value="TreeGrafter"/>
</dbReference>
<dbReference type="PROSITE" id="PS51143">
    <property type="entry name" value="MT_A70"/>
    <property type="match status" value="1"/>
</dbReference>
<sequence>MIEQLHEYDVSTDRSIKTQREETGSIVDQSQCDGRRLEPHPTLTPGSRKRKRKKSDLNAGEIEAQDYHEKIQSVVLEGSRALMEAGRQCGYWTEVLPSVTSEPVPAQECRLAAFCDMAKQLPFTDEWIPAPVQTLNRDDLDAPLDLFNYITKNPYDITYEVTLMSERYLLPPRSHFLMSDITHIYPLVNNGDKYDLIVLDPPWENKSVKRSNRYSSLPSSQIKQLPVPALSSPGCAVVTWVTNRAQHLRFVREELYPHWGVEVIAEWFWVKVTRTGEFVFPLDSQHKKPYEVLVLGRYRTKDAVRDRTSNLLIYQFRLYLQLQSSVLSISKLYTTVFKPYLRPSERCGPVMMKILQPTRYCNENERVKQRVTSRFSVMVKLLSFLS</sequence>
<dbReference type="Pfam" id="PF05063">
    <property type="entry name" value="MT-A70"/>
    <property type="match status" value="1"/>
</dbReference>
<dbReference type="SUPFAM" id="SSF53335">
    <property type="entry name" value="S-adenosyl-L-methionine-dependent methyltransferases"/>
    <property type="match status" value="1"/>
</dbReference>
<keyword evidence="4" id="KW-1185">Reference proteome</keyword>
<dbReference type="GO" id="GO:0032259">
    <property type="term" value="P:methylation"/>
    <property type="evidence" value="ECO:0007669"/>
    <property type="project" value="UniProtKB-KW"/>
</dbReference>
<keyword evidence="3" id="KW-0489">Methyltransferase</keyword>
<dbReference type="InterPro" id="IPR029063">
    <property type="entry name" value="SAM-dependent_MTases_sf"/>
</dbReference>
<proteinExistence type="inferred from homology"/>
<dbReference type="AlphaFoldDB" id="A0A5A9PPU6"/>
<organism evidence="3 4">
    <name type="scientific">Triplophysa tibetana</name>
    <dbReference type="NCBI Taxonomy" id="1572043"/>
    <lineage>
        <taxon>Eukaryota</taxon>
        <taxon>Metazoa</taxon>
        <taxon>Chordata</taxon>
        <taxon>Craniata</taxon>
        <taxon>Vertebrata</taxon>
        <taxon>Euteleostomi</taxon>
        <taxon>Actinopterygii</taxon>
        <taxon>Neopterygii</taxon>
        <taxon>Teleostei</taxon>
        <taxon>Ostariophysi</taxon>
        <taxon>Cypriniformes</taxon>
        <taxon>Nemacheilidae</taxon>
        <taxon>Triplophysa</taxon>
    </lineage>
</organism>
<feature type="compositionally biased region" description="Basic and acidic residues" evidence="2">
    <location>
        <begin position="1"/>
        <end position="23"/>
    </location>
</feature>
<dbReference type="PANTHER" id="PTHR12829">
    <property type="entry name" value="N6-ADENOSINE-METHYLTRANSFERASE"/>
    <property type="match status" value="1"/>
</dbReference>
<accession>A0A5A9PPU6</accession>
<reference evidence="3 4" key="1">
    <citation type="journal article" date="2019" name="Mol. Ecol. Resour.">
        <title>Chromosome-level genome assembly of Triplophysa tibetana, a fish adapted to the harsh high-altitude environment of the Tibetan Plateau.</title>
        <authorList>
            <person name="Yang X."/>
            <person name="Liu H."/>
            <person name="Ma Z."/>
            <person name="Zou Y."/>
            <person name="Zou M."/>
            <person name="Mao Y."/>
            <person name="Li X."/>
            <person name="Wang H."/>
            <person name="Chen T."/>
            <person name="Wang W."/>
            <person name="Yang R."/>
        </authorList>
    </citation>
    <scope>NUCLEOTIDE SEQUENCE [LARGE SCALE GENOMIC DNA]</scope>
    <source>
        <strain evidence="3">TTIB1903HZAU</strain>
        <tissue evidence="3">Muscle</tissue>
    </source>
</reference>
<comment type="caution">
    <text evidence="3">The sequence shown here is derived from an EMBL/GenBank/DDBJ whole genome shotgun (WGS) entry which is preliminary data.</text>
</comment>
<feature type="region of interest" description="Disordered" evidence="2">
    <location>
        <begin position="1"/>
        <end position="61"/>
    </location>
</feature>
<dbReference type="PROSITE" id="PS00092">
    <property type="entry name" value="N6_MTASE"/>
    <property type="match status" value="1"/>
</dbReference>
<evidence type="ECO:0000313" key="3">
    <source>
        <dbReference type="EMBL" id="KAA0723883.1"/>
    </source>
</evidence>
<dbReference type="GO" id="GO:0005829">
    <property type="term" value="C:cytosol"/>
    <property type="evidence" value="ECO:0007669"/>
    <property type="project" value="TreeGrafter"/>
</dbReference>
<dbReference type="EMBL" id="SOYY01000003">
    <property type="protein sequence ID" value="KAA0723883.1"/>
    <property type="molecule type" value="Genomic_DNA"/>
</dbReference>
<dbReference type="InterPro" id="IPR002052">
    <property type="entry name" value="DNA_methylase_N6_adenine_CS"/>
</dbReference>
<evidence type="ECO:0000313" key="4">
    <source>
        <dbReference type="Proteomes" id="UP000324632"/>
    </source>
</evidence>
<gene>
    <name evidence="3" type="ORF">E1301_Tti014082</name>
</gene>
<evidence type="ECO:0000256" key="2">
    <source>
        <dbReference type="SAM" id="MobiDB-lite"/>
    </source>
</evidence>
<dbReference type="PANTHER" id="PTHR12829:SF4">
    <property type="entry name" value="N(6)-ADENINE-SPECIFIC METHYLTRANSFERASE METTL4"/>
    <property type="match status" value="1"/>
</dbReference>
<dbReference type="InterPro" id="IPR007757">
    <property type="entry name" value="MT-A70-like"/>
</dbReference>
<keyword evidence="3" id="KW-0808">Transferase</keyword>
<name>A0A5A9PPU6_9TELE</name>
<dbReference type="Proteomes" id="UP000324632">
    <property type="component" value="Chromosome 3"/>
</dbReference>
<dbReference type="GO" id="GO:0009007">
    <property type="term" value="F:site-specific DNA-methyltransferase (adenine-specific) activity"/>
    <property type="evidence" value="ECO:0007669"/>
    <property type="project" value="TreeGrafter"/>
</dbReference>
<dbReference type="GO" id="GO:0005634">
    <property type="term" value="C:nucleus"/>
    <property type="evidence" value="ECO:0007669"/>
    <property type="project" value="TreeGrafter"/>
</dbReference>
<comment type="similarity">
    <text evidence="1">Belongs to the MT-A70-like family.</text>
</comment>
<evidence type="ECO:0000256" key="1">
    <source>
        <dbReference type="PROSITE-ProRule" id="PRU00489"/>
    </source>
</evidence>